<gene>
    <name evidence="1" type="ORF">BDN72DRAFT_219072</name>
</gene>
<reference evidence="1 2" key="1">
    <citation type="journal article" date="2019" name="Nat. Ecol. Evol.">
        <title>Megaphylogeny resolves global patterns of mushroom evolution.</title>
        <authorList>
            <person name="Varga T."/>
            <person name="Krizsan K."/>
            <person name="Foldi C."/>
            <person name="Dima B."/>
            <person name="Sanchez-Garcia M."/>
            <person name="Sanchez-Ramirez S."/>
            <person name="Szollosi G.J."/>
            <person name="Szarkandi J.G."/>
            <person name="Papp V."/>
            <person name="Albert L."/>
            <person name="Andreopoulos W."/>
            <person name="Angelini C."/>
            <person name="Antonin V."/>
            <person name="Barry K.W."/>
            <person name="Bougher N.L."/>
            <person name="Buchanan P."/>
            <person name="Buyck B."/>
            <person name="Bense V."/>
            <person name="Catcheside P."/>
            <person name="Chovatia M."/>
            <person name="Cooper J."/>
            <person name="Damon W."/>
            <person name="Desjardin D."/>
            <person name="Finy P."/>
            <person name="Geml J."/>
            <person name="Haridas S."/>
            <person name="Hughes K."/>
            <person name="Justo A."/>
            <person name="Karasinski D."/>
            <person name="Kautmanova I."/>
            <person name="Kiss B."/>
            <person name="Kocsube S."/>
            <person name="Kotiranta H."/>
            <person name="LaButti K.M."/>
            <person name="Lechner B.E."/>
            <person name="Liimatainen K."/>
            <person name="Lipzen A."/>
            <person name="Lukacs Z."/>
            <person name="Mihaltcheva S."/>
            <person name="Morgado L.N."/>
            <person name="Niskanen T."/>
            <person name="Noordeloos M.E."/>
            <person name="Ohm R.A."/>
            <person name="Ortiz-Santana B."/>
            <person name="Ovrebo C."/>
            <person name="Racz N."/>
            <person name="Riley R."/>
            <person name="Savchenko A."/>
            <person name="Shiryaev A."/>
            <person name="Soop K."/>
            <person name="Spirin V."/>
            <person name="Szebenyi C."/>
            <person name="Tomsovsky M."/>
            <person name="Tulloss R.E."/>
            <person name="Uehling J."/>
            <person name="Grigoriev I.V."/>
            <person name="Vagvolgyi C."/>
            <person name="Papp T."/>
            <person name="Martin F.M."/>
            <person name="Miettinen O."/>
            <person name="Hibbett D.S."/>
            <person name="Nagy L.G."/>
        </authorList>
    </citation>
    <scope>NUCLEOTIDE SEQUENCE [LARGE SCALE GENOMIC DNA]</scope>
    <source>
        <strain evidence="1 2">NL-1719</strain>
    </source>
</reference>
<organism evidence="1 2">
    <name type="scientific">Pluteus cervinus</name>
    <dbReference type="NCBI Taxonomy" id="181527"/>
    <lineage>
        <taxon>Eukaryota</taxon>
        <taxon>Fungi</taxon>
        <taxon>Dikarya</taxon>
        <taxon>Basidiomycota</taxon>
        <taxon>Agaricomycotina</taxon>
        <taxon>Agaricomycetes</taxon>
        <taxon>Agaricomycetidae</taxon>
        <taxon>Agaricales</taxon>
        <taxon>Pluteineae</taxon>
        <taxon>Pluteaceae</taxon>
        <taxon>Pluteus</taxon>
    </lineage>
</organism>
<name>A0ACD3AJH7_9AGAR</name>
<accession>A0ACD3AJH7</accession>
<protein>
    <submittedName>
        <fullName evidence="1">Uncharacterized protein</fullName>
    </submittedName>
</protein>
<keyword evidence="2" id="KW-1185">Reference proteome</keyword>
<evidence type="ECO:0000313" key="1">
    <source>
        <dbReference type="EMBL" id="TFK65017.1"/>
    </source>
</evidence>
<proteinExistence type="predicted"/>
<dbReference type="EMBL" id="ML208451">
    <property type="protein sequence ID" value="TFK65017.1"/>
    <property type="molecule type" value="Genomic_DNA"/>
</dbReference>
<dbReference type="Proteomes" id="UP000308600">
    <property type="component" value="Unassembled WGS sequence"/>
</dbReference>
<evidence type="ECO:0000313" key="2">
    <source>
        <dbReference type="Proteomes" id="UP000308600"/>
    </source>
</evidence>
<sequence>MSGVDVERTFGALFLGGLFATMLTGIVLMQGYIYYKLYVEDTRRTKLLVLVVCFLDCCHTTCIWSALWGYLIRHFGDEAFIGYIRWDLAATVVITALLTILVHLFYAHRIFLLSKGNQYIVIPLLLLIILRFTSATTTTAQMVRLGNFSEFKHLFRWLFTFGLALSSVIDVIITTSMFILLRTNRSGVARVNKMIDSLILYAFEMGLLTSAGTIASMMLWLVMPTNLIFMGLHFVIAKFYANSILVSLNTRHILRQSNGNGTAILFFDANRQWDATGMSQSNLDPSGNMIRGDDLLSQIPKLQVRVVRSIMQEDCSSSA</sequence>